<proteinExistence type="predicted"/>
<sequence length="142" mass="15413">RGDKISEHVLAAEAVLAPAARSPRPCRSSCPRAAFEELQPAPRGHRRGHLRSSLIRASWTATRHALAAIEQNAAGGCSGDRVPSQRRREYQARHHHQPERRSQVPRAPAQQPAGALHTAGSGRAEETHPPARGCSKEIQPSL</sequence>
<reference evidence="2" key="4">
    <citation type="submission" date="2019-03" db="UniProtKB">
        <authorList>
            <consortium name="EnsemblPlants"/>
        </authorList>
    </citation>
    <scope>IDENTIFICATION</scope>
</reference>
<evidence type="ECO:0000313" key="3">
    <source>
        <dbReference type="Proteomes" id="UP000015105"/>
    </source>
</evidence>
<reference evidence="2" key="5">
    <citation type="journal article" date="2021" name="G3 (Bethesda)">
        <title>Aegilops tauschii genome assembly Aet v5.0 features greater sequence contiguity and improved annotation.</title>
        <authorList>
            <person name="Wang L."/>
            <person name="Zhu T."/>
            <person name="Rodriguez J.C."/>
            <person name="Deal K.R."/>
            <person name="Dubcovsky J."/>
            <person name="McGuire P.E."/>
            <person name="Lux T."/>
            <person name="Spannagl M."/>
            <person name="Mayer K.F.X."/>
            <person name="Baldrich P."/>
            <person name="Meyers B.C."/>
            <person name="Huo N."/>
            <person name="Gu Y.Q."/>
            <person name="Zhou H."/>
            <person name="Devos K.M."/>
            <person name="Bennetzen J.L."/>
            <person name="Unver T."/>
            <person name="Budak H."/>
            <person name="Gulick P.J."/>
            <person name="Galiba G."/>
            <person name="Kalapos B."/>
            <person name="Nelson D.R."/>
            <person name="Li P."/>
            <person name="You F.M."/>
            <person name="Luo M.C."/>
            <person name="Dvorak J."/>
        </authorList>
    </citation>
    <scope>NUCLEOTIDE SEQUENCE [LARGE SCALE GENOMIC DNA]</scope>
    <source>
        <strain evidence="2">cv. AL8/78</strain>
    </source>
</reference>
<dbReference type="Proteomes" id="UP000015105">
    <property type="component" value="Chromosome 5D"/>
</dbReference>
<organism evidence="2 3">
    <name type="scientific">Aegilops tauschii subsp. strangulata</name>
    <name type="common">Goatgrass</name>
    <dbReference type="NCBI Taxonomy" id="200361"/>
    <lineage>
        <taxon>Eukaryota</taxon>
        <taxon>Viridiplantae</taxon>
        <taxon>Streptophyta</taxon>
        <taxon>Embryophyta</taxon>
        <taxon>Tracheophyta</taxon>
        <taxon>Spermatophyta</taxon>
        <taxon>Magnoliopsida</taxon>
        <taxon>Liliopsida</taxon>
        <taxon>Poales</taxon>
        <taxon>Poaceae</taxon>
        <taxon>BOP clade</taxon>
        <taxon>Pooideae</taxon>
        <taxon>Triticodae</taxon>
        <taxon>Triticeae</taxon>
        <taxon>Triticinae</taxon>
        <taxon>Aegilops</taxon>
    </lineage>
</organism>
<dbReference type="EnsemblPlants" id="AET5Gv20456900.4">
    <property type="protein sequence ID" value="AET5Gv20456900.4"/>
    <property type="gene ID" value="AET5Gv20456900"/>
</dbReference>
<accession>A0A453KMD6</accession>
<feature type="region of interest" description="Disordered" evidence="1">
    <location>
        <begin position="71"/>
        <end position="142"/>
    </location>
</feature>
<reference evidence="2" key="3">
    <citation type="journal article" date="2017" name="Nature">
        <title>Genome sequence of the progenitor of the wheat D genome Aegilops tauschii.</title>
        <authorList>
            <person name="Luo M.C."/>
            <person name="Gu Y.Q."/>
            <person name="Puiu D."/>
            <person name="Wang H."/>
            <person name="Twardziok S.O."/>
            <person name="Deal K.R."/>
            <person name="Huo N."/>
            <person name="Zhu T."/>
            <person name="Wang L."/>
            <person name="Wang Y."/>
            <person name="McGuire P.E."/>
            <person name="Liu S."/>
            <person name="Long H."/>
            <person name="Ramasamy R.K."/>
            <person name="Rodriguez J.C."/>
            <person name="Van S.L."/>
            <person name="Yuan L."/>
            <person name="Wang Z."/>
            <person name="Xia Z."/>
            <person name="Xiao L."/>
            <person name="Anderson O.D."/>
            <person name="Ouyang S."/>
            <person name="Liang Y."/>
            <person name="Zimin A.V."/>
            <person name="Pertea G."/>
            <person name="Qi P."/>
            <person name="Bennetzen J.L."/>
            <person name="Dai X."/>
            <person name="Dawson M.W."/>
            <person name="Muller H.G."/>
            <person name="Kugler K."/>
            <person name="Rivarola-Duarte L."/>
            <person name="Spannagl M."/>
            <person name="Mayer K.F.X."/>
            <person name="Lu F.H."/>
            <person name="Bevan M.W."/>
            <person name="Leroy P."/>
            <person name="Li P."/>
            <person name="You F.M."/>
            <person name="Sun Q."/>
            <person name="Liu Z."/>
            <person name="Lyons E."/>
            <person name="Wicker T."/>
            <person name="Salzberg S.L."/>
            <person name="Devos K.M."/>
            <person name="Dvorak J."/>
        </authorList>
    </citation>
    <scope>NUCLEOTIDE SEQUENCE [LARGE SCALE GENOMIC DNA]</scope>
    <source>
        <strain evidence="2">cv. AL8/78</strain>
    </source>
</reference>
<reference evidence="3" key="2">
    <citation type="journal article" date="2017" name="Nat. Plants">
        <title>The Aegilops tauschii genome reveals multiple impacts of transposons.</title>
        <authorList>
            <person name="Zhao G."/>
            <person name="Zou C."/>
            <person name="Li K."/>
            <person name="Wang K."/>
            <person name="Li T."/>
            <person name="Gao L."/>
            <person name="Zhang X."/>
            <person name="Wang H."/>
            <person name="Yang Z."/>
            <person name="Liu X."/>
            <person name="Jiang W."/>
            <person name="Mao L."/>
            <person name="Kong X."/>
            <person name="Jiao Y."/>
            <person name="Jia J."/>
        </authorList>
    </citation>
    <scope>NUCLEOTIDE SEQUENCE [LARGE SCALE GENOMIC DNA]</scope>
    <source>
        <strain evidence="3">cv. AL8/78</strain>
    </source>
</reference>
<dbReference type="AlphaFoldDB" id="A0A453KMD6"/>
<name>A0A453KMD6_AEGTS</name>
<evidence type="ECO:0000313" key="2">
    <source>
        <dbReference type="EnsemblPlants" id="AET5Gv20456900.4"/>
    </source>
</evidence>
<dbReference type="Gramene" id="AET5Gv20456900.4">
    <property type="protein sequence ID" value="AET5Gv20456900.4"/>
    <property type="gene ID" value="AET5Gv20456900"/>
</dbReference>
<keyword evidence="3" id="KW-1185">Reference proteome</keyword>
<reference evidence="3" key="1">
    <citation type="journal article" date="2014" name="Science">
        <title>Ancient hybridizations among the ancestral genomes of bread wheat.</title>
        <authorList>
            <consortium name="International Wheat Genome Sequencing Consortium,"/>
            <person name="Marcussen T."/>
            <person name="Sandve S.R."/>
            <person name="Heier L."/>
            <person name="Spannagl M."/>
            <person name="Pfeifer M."/>
            <person name="Jakobsen K.S."/>
            <person name="Wulff B.B."/>
            <person name="Steuernagel B."/>
            <person name="Mayer K.F."/>
            <person name="Olsen O.A."/>
        </authorList>
    </citation>
    <scope>NUCLEOTIDE SEQUENCE [LARGE SCALE GENOMIC DNA]</scope>
    <source>
        <strain evidence="3">cv. AL8/78</strain>
    </source>
</reference>
<evidence type="ECO:0000256" key="1">
    <source>
        <dbReference type="SAM" id="MobiDB-lite"/>
    </source>
</evidence>
<protein>
    <submittedName>
        <fullName evidence="2">Uncharacterized protein</fullName>
    </submittedName>
</protein>